<feature type="non-terminal residue" evidence="3">
    <location>
        <position position="1"/>
    </location>
</feature>
<feature type="transmembrane region" description="Helical" evidence="2">
    <location>
        <begin position="16"/>
        <end position="34"/>
    </location>
</feature>
<accession>A0AAV1F2D5</accession>
<organism evidence="3 4">
    <name type="scientific">Xyrichtys novacula</name>
    <name type="common">Pearly razorfish</name>
    <name type="synonym">Hemipteronotus novacula</name>
    <dbReference type="NCBI Taxonomy" id="13765"/>
    <lineage>
        <taxon>Eukaryota</taxon>
        <taxon>Metazoa</taxon>
        <taxon>Chordata</taxon>
        <taxon>Craniata</taxon>
        <taxon>Vertebrata</taxon>
        <taxon>Euteleostomi</taxon>
        <taxon>Actinopterygii</taxon>
        <taxon>Neopterygii</taxon>
        <taxon>Teleostei</taxon>
        <taxon>Neoteleostei</taxon>
        <taxon>Acanthomorphata</taxon>
        <taxon>Eupercaria</taxon>
        <taxon>Labriformes</taxon>
        <taxon>Labridae</taxon>
        <taxon>Xyrichtys</taxon>
    </lineage>
</organism>
<keyword evidence="2" id="KW-1133">Transmembrane helix</keyword>
<reference evidence="3" key="1">
    <citation type="submission" date="2023-08" db="EMBL/GenBank/DDBJ databases">
        <authorList>
            <person name="Alioto T."/>
            <person name="Alioto T."/>
            <person name="Gomez Garrido J."/>
        </authorList>
    </citation>
    <scope>NUCLEOTIDE SEQUENCE</scope>
</reference>
<name>A0AAV1F2D5_XYRNO</name>
<sequence length="84" mass="9634">RKTGIWIIGRQRETEGSGLLVYWSIGILALCLAYRRRVCDCVTQTEERRGGGEKPEMSSFRCKTGGQREEGRETVNQEQKAERK</sequence>
<feature type="compositionally biased region" description="Basic and acidic residues" evidence="1">
    <location>
        <begin position="46"/>
        <end position="56"/>
    </location>
</feature>
<feature type="region of interest" description="Disordered" evidence="1">
    <location>
        <begin position="46"/>
        <end position="84"/>
    </location>
</feature>
<protein>
    <submittedName>
        <fullName evidence="3">Uncharacterized protein</fullName>
    </submittedName>
</protein>
<feature type="non-terminal residue" evidence="3">
    <location>
        <position position="84"/>
    </location>
</feature>
<evidence type="ECO:0000313" key="3">
    <source>
        <dbReference type="EMBL" id="CAJ1054939.1"/>
    </source>
</evidence>
<gene>
    <name evidence="3" type="ORF">XNOV1_A022376</name>
</gene>
<keyword evidence="4" id="KW-1185">Reference proteome</keyword>
<dbReference type="EMBL" id="OY660867">
    <property type="protein sequence ID" value="CAJ1054939.1"/>
    <property type="molecule type" value="Genomic_DNA"/>
</dbReference>
<evidence type="ECO:0000313" key="4">
    <source>
        <dbReference type="Proteomes" id="UP001178508"/>
    </source>
</evidence>
<keyword evidence="2" id="KW-0812">Transmembrane</keyword>
<evidence type="ECO:0000256" key="2">
    <source>
        <dbReference type="SAM" id="Phobius"/>
    </source>
</evidence>
<keyword evidence="2" id="KW-0472">Membrane</keyword>
<dbReference type="AlphaFoldDB" id="A0AAV1F2D5"/>
<feature type="compositionally biased region" description="Basic and acidic residues" evidence="1">
    <location>
        <begin position="66"/>
        <end position="84"/>
    </location>
</feature>
<evidence type="ECO:0000256" key="1">
    <source>
        <dbReference type="SAM" id="MobiDB-lite"/>
    </source>
</evidence>
<proteinExistence type="predicted"/>
<dbReference type="Proteomes" id="UP001178508">
    <property type="component" value="Chromosome 4"/>
</dbReference>